<keyword evidence="2" id="KW-0285">Flavoprotein</keyword>
<evidence type="ECO:0000256" key="4">
    <source>
        <dbReference type="ARBA" id="ARBA00023002"/>
    </source>
</evidence>
<protein>
    <submittedName>
        <fullName evidence="7">Fumarate reductase</fullName>
    </submittedName>
</protein>
<feature type="domain" description="FAD-dependent oxidoreductase 2 FAD-binding" evidence="6">
    <location>
        <begin position="75"/>
        <end position="504"/>
    </location>
</feature>
<dbReference type="NCBIfam" id="TIGR01409">
    <property type="entry name" value="TAT_signal_seq"/>
    <property type="match status" value="1"/>
</dbReference>
<dbReference type="Pfam" id="PF00890">
    <property type="entry name" value="FAD_binding_2"/>
    <property type="match status" value="1"/>
</dbReference>
<dbReference type="Gene3D" id="3.50.50.60">
    <property type="entry name" value="FAD/NAD(P)-binding domain"/>
    <property type="match status" value="1"/>
</dbReference>
<reference evidence="7 8" key="1">
    <citation type="submission" date="2022-01" db="EMBL/GenBank/DDBJ databases">
        <title>Novel bile acid biosynthetic pathways are enriched in the microbiome of centenarians.</title>
        <authorList>
            <person name="Sato Y."/>
            <person name="Atarashi K."/>
            <person name="Plichta R.D."/>
            <person name="Arai Y."/>
            <person name="Sasajima S."/>
            <person name="Kearney M.S."/>
            <person name="Suda W."/>
            <person name="Takeshita K."/>
            <person name="Sasaki T."/>
            <person name="Okamoto S."/>
            <person name="Skelly N.A."/>
            <person name="Okamura Y."/>
            <person name="Vlamakis H."/>
            <person name="Li Y."/>
            <person name="Tanoue T."/>
            <person name="Takei H."/>
            <person name="Nittono H."/>
            <person name="Narushima S."/>
            <person name="Irie J."/>
            <person name="Itoh H."/>
            <person name="Moriya K."/>
            <person name="Sugiura Y."/>
            <person name="Suematsu M."/>
            <person name="Moritoki N."/>
            <person name="Shibata S."/>
            <person name="Littman R.D."/>
            <person name="Fischbach A.M."/>
            <person name="Uwamino Y."/>
            <person name="Inoue T."/>
            <person name="Honda A."/>
            <person name="Hattori M."/>
            <person name="Murai T."/>
            <person name="Xavier J.R."/>
            <person name="Hirose N."/>
            <person name="Honda K."/>
        </authorList>
    </citation>
    <scope>NUCLEOTIDE SEQUENCE [LARGE SCALE GENOMIC DNA]</scope>
    <source>
        <strain evidence="7 8">CE91-St30</strain>
    </source>
</reference>
<dbReference type="RefSeq" id="WP_244387360.1">
    <property type="nucleotide sequence ID" value="NZ_AP025564.1"/>
</dbReference>
<dbReference type="PROSITE" id="PS51257">
    <property type="entry name" value="PROKAR_LIPOPROTEIN"/>
    <property type="match status" value="1"/>
</dbReference>
<gene>
    <name evidence="7" type="ORF">CE91St30_32210</name>
</gene>
<dbReference type="InterPro" id="IPR036188">
    <property type="entry name" value="FAD/NAD-bd_sf"/>
</dbReference>
<keyword evidence="5" id="KW-0732">Signal</keyword>
<comment type="cofactor">
    <cofactor evidence="1">
        <name>FAD</name>
        <dbReference type="ChEBI" id="CHEBI:57692"/>
    </cofactor>
</comment>
<evidence type="ECO:0000256" key="2">
    <source>
        <dbReference type="ARBA" id="ARBA00022630"/>
    </source>
</evidence>
<evidence type="ECO:0000256" key="5">
    <source>
        <dbReference type="SAM" id="SignalP"/>
    </source>
</evidence>
<dbReference type="Gene3D" id="3.90.700.10">
    <property type="entry name" value="Succinate dehydrogenase/fumarate reductase flavoprotein, catalytic domain"/>
    <property type="match status" value="1"/>
</dbReference>
<dbReference type="InterPro" id="IPR050315">
    <property type="entry name" value="FAD-oxidoreductase_2"/>
</dbReference>
<evidence type="ECO:0000313" key="8">
    <source>
        <dbReference type="Proteomes" id="UP001320544"/>
    </source>
</evidence>
<keyword evidence="8" id="KW-1185">Reference proteome</keyword>
<accession>A0ABM7WN83</accession>
<name>A0ABM7WN83_9ACTN</name>
<proteinExistence type="predicted"/>
<sequence length="560" mass="60453">MELNRRDFLKGALVAGAAAASASMVACSPAGDGNASAAPDAGGVQYPDGLTAQDFEVSAAEITPITEFSEEKTYDVVVVGAGTGGVPAALSALEEGATVALLQKESKAIAQGGTCSGVLLDESDEQGIANYLQGYLEDCRWRADRGLAETYCKYSGESIRWLQVRSAEAGFPPYNVRPTAVTTYDDGSKCSRRSIMFGPKPYNNGTMIEHLADYAAEQGVEIFYSTPGVQLITDESGAVTGIVGKQGNSYIKFNATKGVILSTGDYQNNQSLVERYCPDVKEFDRKQVNKTGDGILMSMAVGAGFVPVGHSHMMHDFDSGPMYNEPFLNVNENGERFMNEDCVFEEINCVLRNQPKPGWYSQIFDDDYFETVTEWGGKPTEKEKMKPYMPDVEMDRSAESGANVIEGLIDTYCCDTLDELAEKLSIPADALKKSVERYNELCDAGFDADFGKAQKYLKKIEKAPFWGIHKHVRVSALCAGVTVNENYQALNKEGAVIPNLWVTGFSAGQLCGSPDWSMYQGGMSAGHCIMTGRICGIQAATGGKLEASKPVTEEDVLAIA</sequence>
<keyword evidence="3" id="KW-0274">FAD</keyword>
<evidence type="ECO:0000256" key="3">
    <source>
        <dbReference type="ARBA" id="ARBA00022827"/>
    </source>
</evidence>
<dbReference type="PROSITE" id="PS51318">
    <property type="entry name" value="TAT"/>
    <property type="match status" value="1"/>
</dbReference>
<dbReference type="PANTHER" id="PTHR43400">
    <property type="entry name" value="FUMARATE REDUCTASE"/>
    <property type="match status" value="1"/>
</dbReference>
<feature type="chain" id="PRO_5046450626" evidence="5">
    <location>
        <begin position="27"/>
        <end position="560"/>
    </location>
</feature>
<dbReference type="InterPro" id="IPR003953">
    <property type="entry name" value="FAD-dep_OxRdtase_2_FAD-bd"/>
</dbReference>
<feature type="signal peptide" evidence="5">
    <location>
        <begin position="1"/>
        <end position="26"/>
    </location>
</feature>
<evidence type="ECO:0000313" key="7">
    <source>
        <dbReference type="EMBL" id="BDE97888.1"/>
    </source>
</evidence>
<dbReference type="Proteomes" id="UP001320544">
    <property type="component" value="Chromosome"/>
</dbReference>
<dbReference type="Pfam" id="PF10518">
    <property type="entry name" value="TAT_signal"/>
    <property type="match status" value="1"/>
</dbReference>
<dbReference type="PANTHER" id="PTHR43400:SF10">
    <property type="entry name" value="3-OXOSTEROID 1-DEHYDROGENASE"/>
    <property type="match status" value="1"/>
</dbReference>
<dbReference type="EMBL" id="AP025564">
    <property type="protein sequence ID" value="BDE97888.1"/>
    <property type="molecule type" value="Genomic_DNA"/>
</dbReference>
<keyword evidence="4" id="KW-0560">Oxidoreductase</keyword>
<dbReference type="InterPro" id="IPR006311">
    <property type="entry name" value="TAT_signal"/>
</dbReference>
<dbReference type="InterPro" id="IPR027477">
    <property type="entry name" value="Succ_DH/fumarate_Rdtase_cat_sf"/>
</dbReference>
<evidence type="ECO:0000256" key="1">
    <source>
        <dbReference type="ARBA" id="ARBA00001974"/>
    </source>
</evidence>
<evidence type="ECO:0000259" key="6">
    <source>
        <dbReference type="Pfam" id="PF00890"/>
    </source>
</evidence>
<dbReference type="InterPro" id="IPR019546">
    <property type="entry name" value="TAT_signal_bac_arc"/>
</dbReference>
<dbReference type="SUPFAM" id="SSF51905">
    <property type="entry name" value="FAD/NAD(P)-binding domain"/>
    <property type="match status" value="1"/>
</dbReference>
<dbReference type="SUPFAM" id="SSF56425">
    <property type="entry name" value="Succinate dehydrogenase/fumarate reductase flavoprotein, catalytic domain"/>
    <property type="match status" value="1"/>
</dbReference>
<organism evidence="7 8">
    <name type="scientific">Raoultibacter timonensis</name>
    <dbReference type="NCBI Taxonomy" id="1907662"/>
    <lineage>
        <taxon>Bacteria</taxon>
        <taxon>Bacillati</taxon>
        <taxon>Actinomycetota</taxon>
        <taxon>Coriobacteriia</taxon>
        <taxon>Eggerthellales</taxon>
        <taxon>Eggerthellaceae</taxon>
        <taxon>Raoultibacter</taxon>
    </lineage>
</organism>